<dbReference type="InterPro" id="IPR008991">
    <property type="entry name" value="Translation_prot_SH3-like_sf"/>
</dbReference>
<protein>
    <recommendedName>
        <fullName evidence="4">KOW domain-containing protein</fullName>
    </recommendedName>
</protein>
<evidence type="ECO:0000259" key="4">
    <source>
        <dbReference type="SMART" id="SM00739"/>
    </source>
</evidence>
<gene>
    <name evidence="5" type="ORF">RPMA_18395</name>
</gene>
<evidence type="ECO:0000256" key="1">
    <source>
        <dbReference type="ARBA" id="ARBA00022814"/>
    </source>
</evidence>
<evidence type="ECO:0000256" key="3">
    <source>
        <dbReference type="ARBA" id="ARBA00023163"/>
    </source>
</evidence>
<dbReference type="SUPFAM" id="SSF50104">
    <property type="entry name" value="Translation proteins SH3-like domain"/>
    <property type="match status" value="1"/>
</dbReference>
<accession>A0ABX8AA63</accession>
<dbReference type="InterPro" id="IPR006645">
    <property type="entry name" value="NGN-like_dom"/>
</dbReference>
<dbReference type="CDD" id="cd06091">
    <property type="entry name" value="KOW_NusG"/>
    <property type="match status" value="1"/>
</dbReference>
<evidence type="ECO:0000313" key="5">
    <source>
        <dbReference type="EMBL" id="QUS40587.1"/>
    </source>
</evidence>
<dbReference type="InterPro" id="IPR005824">
    <property type="entry name" value="KOW"/>
</dbReference>
<organism evidence="5 6">
    <name type="scientific">Tardiphaga alba</name>
    <dbReference type="NCBI Taxonomy" id="340268"/>
    <lineage>
        <taxon>Bacteria</taxon>
        <taxon>Pseudomonadati</taxon>
        <taxon>Pseudomonadota</taxon>
        <taxon>Alphaproteobacteria</taxon>
        <taxon>Hyphomicrobiales</taxon>
        <taxon>Nitrobacteraceae</taxon>
        <taxon>Tardiphaga</taxon>
    </lineage>
</organism>
<name>A0ABX8AA63_9BRAD</name>
<reference evidence="5 6" key="1">
    <citation type="submission" date="2019-02" db="EMBL/GenBank/DDBJ databases">
        <title>Emended description of the genus Rhodopseudomonas and description of Rhodopseudomonas albus sp. nov., a non-phototrophic, heavy-metal-tolerant bacterium isolated from garden soil.</title>
        <authorList>
            <person name="Bao Z."/>
            <person name="Cao W.W."/>
            <person name="Sato Y."/>
            <person name="Nishizawa T."/>
            <person name="Zhao J."/>
            <person name="Guo Y."/>
            <person name="Ohta H."/>
        </authorList>
    </citation>
    <scope>NUCLEOTIDE SEQUENCE [LARGE SCALE GENOMIC DNA]</scope>
    <source>
        <strain evidence="5 6">SK50-23</strain>
    </source>
</reference>
<dbReference type="Gene3D" id="2.30.30.30">
    <property type="match status" value="1"/>
</dbReference>
<proteinExistence type="predicted"/>
<dbReference type="PANTHER" id="PTHR30265:SF7">
    <property type="entry name" value="TRANSCRIPTION ANTITERMINATION PROTEIN RFAH"/>
    <property type="match status" value="1"/>
</dbReference>
<dbReference type="Proteomes" id="UP000682843">
    <property type="component" value="Chromosome"/>
</dbReference>
<evidence type="ECO:0000256" key="2">
    <source>
        <dbReference type="ARBA" id="ARBA00023015"/>
    </source>
</evidence>
<dbReference type="InterPro" id="IPR043425">
    <property type="entry name" value="NusG-like"/>
</dbReference>
<keyword evidence="6" id="KW-1185">Reference proteome</keyword>
<dbReference type="SUPFAM" id="SSF82679">
    <property type="entry name" value="N-utilization substance G protein NusG, N-terminal domain"/>
    <property type="match status" value="1"/>
</dbReference>
<keyword evidence="3" id="KW-0804">Transcription</keyword>
<dbReference type="Gene3D" id="3.30.70.940">
    <property type="entry name" value="NusG, N-terminal domain"/>
    <property type="match status" value="1"/>
</dbReference>
<dbReference type="InterPro" id="IPR036735">
    <property type="entry name" value="NGN_dom_sf"/>
</dbReference>
<evidence type="ECO:0000313" key="6">
    <source>
        <dbReference type="Proteomes" id="UP000682843"/>
    </source>
</evidence>
<keyword evidence="2" id="KW-0805">Transcription regulation</keyword>
<keyword evidence="1" id="KW-0889">Transcription antitermination</keyword>
<feature type="domain" description="KOW" evidence="4">
    <location>
        <begin position="208"/>
        <end position="235"/>
    </location>
</feature>
<dbReference type="PANTHER" id="PTHR30265">
    <property type="entry name" value="RHO-INTERACTING TRANSCRIPTION TERMINATION FACTOR NUSG"/>
    <property type="match status" value="1"/>
</dbReference>
<dbReference type="Pfam" id="PF02357">
    <property type="entry name" value="NusG"/>
    <property type="match status" value="1"/>
</dbReference>
<sequence>MHRLASNGSLQAGSRLRLGRRSLTKTSCWGRGAGWLRDLQCRGRGRQARMARSIPIIRRMGAMGRGLMADELEGAIAVPAWLFEMERKMLYALRVHPSCEQKVTRGLRLRGVDYYLPTMPQTRAVTQRSRWNSAERRIERRFIVPVFPGLLFVPEWVAHHASQLRSVDGVIGLLRFGDWIATLNDEWSNRLIDAVRMANTPRSKRALLFKAGDVVKIVDGPFRGFSATFDGLDSKGRLSVVMSIFGRLQPLPLTAEQIEPV</sequence>
<dbReference type="InterPro" id="IPR014722">
    <property type="entry name" value="Rib_uL2_dom2"/>
</dbReference>
<dbReference type="EMBL" id="CP036498">
    <property type="protein sequence ID" value="QUS40587.1"/>
    <property type="molecule type" value="Genomic_DNA"/>
</dbReference>
<dbReference type="SMART" id="SM00739">
    <property type="entry name" value="KOW"/>
    <property type="match status" value="1"/>
</dbReference>